<keyword evidence="2" id="KW-0472">Membrane</keyword>
<dbReference type="Pfam" id="PF01764">
    <property type="entry name" value="Lipase_3"/>
    <property type="match status" value="1"/>
</dbReference>
<dbReference type="InterPro" id="IPR002921">
    <property type="entry name" value="Fungal_lipase-type"/>
</dbReference>
<keyword evidence="2" id="KW-0812">Transmembrane</keyword>
<dbReference type="Proteomes" id="UP000886885">
    <property type="component" value="Chromosome 14A"/>
</dbReference>
<keyword evidence="1" id="KW-0378">Hydrolase</keyword>
<dbReference type="InterPro" id="IPR055782">
    <property type="entry name" value="DUF7358"/>
</dbReference>
<evidence type="ECO:0000256" key="2">
    <source>
        <dbReference type="SAM" id="Phobius"/>
    </source>
</evidence>
<dbReference type="GO" id="GO:0006629">
    <property type="term" value="P:lipid metabolic process"/>
    <property type="evidence" value="ECO:0007669"/>
    <property type="project" value="InterPro"/>
</dbReference>
<dbReference type="PANTHER" id="PTHR47030:SF2">
    <property type="entry name" value="LIPASE CLASS 3 FAMILY PROTEIN"/>
    <property type="match status" value="1"/>
</dbReference>
<name>A0A8X8CDB5_POPTO</name>
<organism evidence="5 6">
    <name type="scientific">Populus tomentosa</name>
    <name type="common">Chinese white poplar</name>
    <dbReference type="NCBI Taxonomy" id="118781"/>
    <lineage>
        <taxon>Eukaryota</taxon>
        <taxon>Viridiplantae</taxon>
        <taxon>Streptophyta</taxon>
        <taxon>Embryophyta</taxon>
        <taxon>Tracheophyta</taxon>
        <taxon>Spermatophyta</taxon>
        <taxon>Magnoliopsida</taxon>
        <taxon>eudicotyledons</taxon>
        <taxon>Gunneridae</taxon>
        <taxon>Pentapetalae</taxon>
        <taxon>rosids</taxon>
        <taxon>fabids</taxon>
        <taxon>Malpighiales</taxon>
        <taxon>Salicaceae</taxon>
        <taxon>Saliceae</taxon>
        <taxon>Populus</taxon>
    </lineage>
</organism>
<dbReference type="OrthoDB" id="832069at2759"/>
<proteinExistence type="predicted"/>
<feature type="transmembrane region" description="Helical" evidence="2">
    <location>
        <begin position="169"/>
        <end position="192"/>
    </location>
</feature>
<feature type="domain" description="DUF7358" evidence="4">
    <location>
        <begin position="10"/>
        <end position="251"/>
    </location>
</feature>
<evidence type="ECO:0000259" key="3">
    <source>
        <dbReference type="Pfam" id="PF01764"/>
    </source>
</evidence>
<gene>
    <name evidence="5" type="ORF">POTOM_047130</name>
</gene>
<evidence type="ECO:0000313" key="5">
    <source>
        <dbReference type="EMBL" id="KAG6750052.1"/>
    </source>
</evidence>
<comment type="caution">
    <text evidence="5">The sequence shown here is derived from an EMBL/GenBank/DDBJ whole genome shotgun (WGS) entry which is preliminary data.</text>
</comment>
<feature type="domain" description="Fungal lipase-type" evidence="3">
    <location>
        <begin position="512"/>
        <end position="617"/>
    </location>
</feature>
<evidence type="ECO:0000259" key="4">
    <source>
        <dbReference type="Pfam" id="PF24057"/>
    </source>
</evidence>
<reference evidence="5" key="1">
    <citation type="journal article" date="2020" name="bioRxiv">
        <title>Hybrid origin of Populus tomentosa Carr. identified through genome sequencing and phylogenomic analysis.</title>
        <authorList>
            <person name="An X."/>
            <person name="Gao K."/>
            <person name="Chen Z."/>
            <person name="Li J."/>
            <person name="Yang X."/>
            <person name="Yang X."/>
            <person name="Zhou J."/>
            <person name="Guo T."/>
            <person name="Zhao T."/>
            <person name="Huang S."/>
            <person name="Miao D."/>
            <person name="Khan W.U."/>
            <person name="Rao P."/>
            <person name="Ye M."/>
            <person name="Lei B."/>
            <person name="Liao W."/>
            <person name="Wang J."/>
            <person name="Ji L."/>
            <person name="Li Y."/>
            <person name="Guo B."/>
            <person name="Mustafa N.S."/>
            <person name="Li S."/>
            <person name="Yun Q."/>
            <person name="Keller S.R."/>
            <person name="Mao J."/>
            <person name="Zhang R."/>
            <person name="Strauss S.H."/>
        </authorList>
    </citation>
    <scope>NUCLEOTIDE SEQUENCE</scope>
    <source>
        <strain evidence="5">GM15</strain>
        <tissue evidence="5">Leaf</tissue>
    </source>
</reference>
<dbReference type="GO" id="GO:0016787">
    <property type="term" value="F:hydrolase activity"/>
    <property type="evidence" value="ECO:0007669"/>
    <property type="project" value="UniProtKB-KW"/>
</dbReference>
<keyword evidence="2" id="KW-1133">Transmembrane helix</keyword>
<keyword evidence="6" id="KW-1185">Reference proteome</keyword>
<evidence type="ECO:0008006" key="7">
    <source>
        <dbReference type="Google" id="ProtNLM"/>
    </source>
</evidence>
<evidence type="ECO:0000256" key="1">
    <source>
        <dbReference type="ARBA" id="ARBA00022801"/>
    </source>
</evidence>
<protein>
    <recommendedName>
        <fullName evidence="7">Fungal lipase-like domain-containing protein</fullName>
    </recommendedName>
</protein>
<dbReference type="EMBL" id="JAAWWB010000027">
    <property type="protein sequence ID" value="KAG6750052.1"/>
    <property type="molecule type" value="Genomic_DNA"/>
</dbReference>
<dbReference type="AlphaFoldDB" id="A0A8X8CDB5"/>
<dbReference type="Pfam" id="PF24057">
    <property type="entry name" value="DUF7358"/>
    <property type="match status" value="1"/>
</dbReference>
<feature type="transmembrane region" description="Helical" evidence="2">
    <location>
        <begin position="46"/>
        <end position="65"/>
    </location>
</feature>
<feature type="transmembrane region" description="Helical" evidence="2">
    <location>
        <begin position="21"/>
        <end position="40"/>
    </location>
</feature>
<accession>A0A8X8CDB5</accession>
<dbReference type="PANTHER" id="PTHR47030">
    <property type="entry name" value="LIPASE CLASS 3 FAMILY PROTEIN"/>
    <property type="match status" value="1"/>
</dbReference>
<sequence length="840" mass="94179">MAMWVSSTVNSLRISTIMLGFSNLAVVIVGGVLLFLVFPGCELNRITIPVAMVSLAAAFKIFAMFKSGIAQKATAFSILDSPLDSSAIDSTNRLRRRVDSIWMGGEMLLWLRYKRWLWWSRFALVMTLLQISTAIYLVFNVAKYISHDETSSECQPGTASNGDKWKTKLLISFVIAVCTIPLIHIFVGPAVLRWRSFYQTQDDAWKAHYQEVFDHGIREALCCLGRVKYMRVSKEDEVYSVARLLGDLVAYRASGTGHLELLAGLALLQRHSESPKSHDGLVEAPRETIQEAFAFHEFAEAAYTGPLLDFGRHTVFFPCAWLYRQGILTPWTRNRSFIQRSNVDIARQFRLGPIREITCVALQMRPSLSGDNWWRGHAAAFLKYTNLPPEALRRGRVCQEKCEAAYFVVVLRHLRSVVISVRGTETAEDLITDGLGRECLLSREDLDGLIKHVPSLSLSLSLSTHTHMNLCLYLLFIVSARLELKVFASLCSSHICPDVKRNVESSFPHYGHSGIVEAARDLYMQLEGNLSNNESESSSGFLSSLLGAGCECDGYSLRIVGHSLGGAIAALLGLRLYRQYPALHVYAYGPLPCVDLVIAEACSEFVTSIVHNNEFSARLSVGSVLRLRAAAIVALTQDSKTDTALIFRLARQFLCVSKNQRGEIEAADPSELHSAASTVDELDHKVYVGSNKVDQSYSLWKESDRTNSGGDTDNDNIEDPFYDDISVINSLDDPVSQFLETVPRSENRSAGDRAEMFLPGLVIHMVPQQRHISMPLWKGWRFQERVRSYKAYLANRDVFKDIVVSPSMFFDHLPWRCHNAMKKVLESQNDKGMLDVSQIM</sequence>
<dbReference type="CDD" id="cd00519">
    <property type="entry name" value="Lipase_3"/>
    <property type="match status" value="1"/>
</dbReference>
<feature type="transmembrane region" description="Helical" evidence="2">
    <location>
        <begin position="116"/>
        <end position="139"/>
    </location>
</feature>
<evidence type="ECO:0000313" key="6">
    <source>
        <dbReference type="Proteomes" id="UP000886885"/>
    </source>
</evidence>